<evidence type="ECO:0000256" key="1">
    <source>
        <dbReference type="SAM" id="MobiDB-lite"/>
    </source>
</evidence>
<gene>
    <name evidence="3" type="ORF">PZE19_32545</name>
</gene>
<keyword evidence="4" id="KW-1185">Reference proteome</keyword>
<name>A0ABT6FLR7_9BACT</name>
<evidence type="ECO:0000259" key="2">
    <source>
        <dbReference type="Pfam" id="PF01402"/>
    </source>
</evidence>
<reference evidence="3 4" key="1">
    <citation type="submission" date="2023-03" db="EMBL/GenBank/DDBJ databases">
        <title>Paludisphaera mucosa sp. nov. a novel planctomycete from northern fen.</title>
        <authorList>
            <person name="Ivanova A."/>
        </authorList>
    </citation>
    <scope>NUCLEOTIDE SEQUENCE [LARGE SCALE GENOMIC DNA]</scope>
    <source>
        <strain evidence="3 4">Pla2</strain>
    </source>
</reference>
<evidence type="ECO:0000313" key="4">
    <source>
        <dbReference type="Proteomes" id="UP001216907"/>
    </source>
</evidence>
<proteinExistence type="predicted"/>
<accession>A0ABT6FLR7</accession>
<dbReference type="RefSeq" id="WP_277864839.1">
    <property type="nucleotide sequence ID" value="NZ_JARRAG010000009.1"/>
</dbReference>
<dbReference type="InterPro" id="IPR002145">
    <property type="entry name" value="CopG"/>
</dbReference>
<evidence type="ECO:0000313" key="3">
    <source>
        <dbReference type="EMBL" id="MDG3008520.1"/>
    </source>
</evidence>
<feature type="region of interest" description="Disordered" evidence="1">
    <location>
        <begin position="1"/>
        <end position="23"/>
    </location>
</feature>
<sequence length="88" mass="9374">MSDASEAGSGKGRKRQAPKTVGKLAASKVKATIHLSVEADQRLNIHCAMTGLDRSELVEQLINTHLRRYVVSDRGGGDSAREVDGEAA</sequence>
<dbReference type="EMBL" id="JARRAG010000009">
    <property type="protein sequence ID" value="MDG3008520.1"/>
    <property type="molecule type" value="Genomic_DNA"/>
</dbReference>
<organism evidence="3 4">
    <name type="scientific">Paludisphaera mucosa</name>
    <dbReference type="NCBI Taxonomy" id="3030827"/>
    <lineage>
        <taxon>Bacteria</taxon>
        <taxon>Pseudomonadati</taxon>
        <taxon>Planctomycetota</taxon>
        <taxon>Planctomycetia</taxon>
        <taxon>Isosphaerales</taxon>
        <taxon>Isosphaeraceae</taxon>
        <taxon>Paludisphaera</taxon>
    </lineage>
</organism>
<comment type="caution">
    <text evidence="3">The sequence shown here is derived from an EMBL/GenBank/DDBJ whole genome shotgun (WGS) entry which is preliminary data.</text>
</comment>
<dbReference type="Pfam" id="PF01402">
    <property type="entry name" value="RHH_1"/>
    <property type="match status" value="1"/>
</dbReference>
<dbReference type="Proteomes" id="UP001216907">
    <property type="component" value="Unassembled WGS sequence"/>
</dbReference>
<protein>
    <submittedName>
        <fullName evidence="3">Ribbon-helix-helix domain-containing protein</fullName>
    </submittedName>
</protein>
<feature type="domain" description="Ribbon-helix-helix protein CopG" evidence="2">
    <location>
        <begin position="32"/>
        <end position="69"/>
    </location>
</feature>